<protein>
    <submittedName>
        <fullName evidence="1">Uncharacterized protein</fullName>
    </submittedName>
</protein>
<dbReference type="AlphaFoldDB" id="A0A7R9IRD0"/>
<gene>
    <name evidence="1" type="ORF">TTEB3V08_LOCUS10903</name>
</gene>
<reference evidence="1" key="1">
    <citation type="submission" date="2020-11" db="EMBL/GenBank/DDBJ databases">
        <authorList>
            <person name="Tran Van P."/>
        </authorList>
    </citation>
    <scope>NUCLEOTIDE SEQUENCE</scope>
</reference>
<evidence type="ECO:0000313" key="1">
    <source>
        <dbReference type="EMBL" id="CAD7463016.1"/>
    </source>
</evidence>
<dbReference type="EMBL" id="OE007073">
    <property type="protein sequence ID" value="CAD7463016.1"/>
    <property type="molecule type" value="Genomic_DNA"/>
</dbReference>
<sequence length="223" mass="23136">MAAGMDKGAGMSYGMAAGMNKGAGMSSGMVAGMDKGAGMSYGMAAGMDKGAGMSSGMAAGMDKGAADTYSSFYFPSSTTPCGVGGGGGVNTSFRPPPHLPGGSDPKWAKPHDWTIMLSQHNQLIRSLHLKVGAGGSYSNKSPDRWTSLSVPALSVSGCEVVCSDLLGHDGNSGFRGLVCWFNECTACFSPSPHRKYRNHYLTYSVSLYRVSTGLGKREMSGKI</sequence>
<accession>A0A7R9IRD0</accession>
<name>A0A7R9IRD0_9NEOP</name>
<proteinExistence type="predicted"/>
<organism evidence="1">
    <name type="scientific">Timema tahoe</name>
    <dbReference type="NCBI Taxonomy" id="61484"/>
    <lineage>
        <taxon>Eukaryota</taxon>
        <taxon>Metazoa</taxon>
        <taxon>Ecdysozoa</taxon>
        <taxon>Arthropoda</taxon>
        <taxon>Hexapoda</taxon>
        <taxon>Insecta</taxon>
        <taxon>Pterygota</taxon>
        <taxon>Neoptera</taxon>
        <taxon>Polyneoptera</taxon>
        <taxon>Phasmatodea</taxon>
        <taxon>Timematodea</taxon>
        <taxon>Timematoidea</taxon>
        <taxon>Timematidae</taxon>
        <taxon>Timema</taxon>
    </lineage>
</organism>